<gene>
    <name evidence="2" type="ORF">E8A74_34470</name>
</gene>
<protein>
    <recommendedName>
        <fullName evidence="4">Phosphate/phosphite/phosphonate ABC transporter substrate-binding protein</fullName>
    </recommendedName>
</protein>
<evidence type="ECO:0008006" key="4">
    <source>
        <dbReference type="Google" id="ProtNLM"/>
    </source>
</evidence>
<keyword evidence="1" id="KW-0732">Signal</keyword>
<dbReference type="Proteomes" id="UP000309215">
    <property type="component" value="Unassembled WGS sequence"/>
</dbReference>
<reference evidence="2 3" key="1">
    <citation type="submission" date="2019-04" db="EMBL/GenBank/DDBJ databases">
        <authorList>
            <person name="Li Y."/>
            <person name="Wang J."/>
        </authorList>
    </citation>
    <scope>NUCLEOTIDE SEQUENCE [LARGE SCALE GENOMIC DNA]</scope>
    <source>
        <strain evidence="2 3">DSM 14668</strain>
    </source>
</reference>
<keyword evidence="3" id="KW-1185">Reference proteome</keyword>
<accession>A0A4U1J0B1</accession>
<feature type="chain" id="PRO_5020249454" description="Phosphate/phosphite/phosphonate ABC transporter substrate-binding protein" evidence="1">
    <location>
        <begin position="25"/>
        <end position="277"/>
    </location>
</feature>
<evidence type="ECO:0000256" key="1">
    <source>
        <dbReference type="SAM" id="SignalP"/>
    </source>
</evidence>
<feature type="signal peptide" evidence="1">
    <location>
        <begin position="1"/>
        <end position="24"/>
    </location>
</feature>
<comment type="caution">
    <text evidence="2">The sequence shown here is derived from an EMBL/GenBank/DDBJ whole genome shotgun (WGS) entry which is preliminary data.</text>
</comment>
<dbReference type="EMBL" id="SSMQ01000047">
    <property type="protein sequence ID" value="TKD00402.1"/>
    <property type="molecule type" value="Genomic_DNA"/>
</dbReference>
<dbReference type="RefSeq" id="WP_136933329.1">
    <property type="nucleotide sequence ID" value="NZ_SSMQ01000047.1"/>
</dbReference>
<organism evidence="2 3">
    <name type="scientific">Polyangium fumosum</name>
    <dbReference type="NCBI Taxonomy" id="889272"/>
    <lineage>
        <taxon>Bacteria</taxon>
        <taxon>Pseudomonadati</taxon>
        <taxon>Myxococcota</taxon>
        <taxon>Polyangia</taxon>
        <taxon>Polyangiales</taxon>
        <taxon>Polyangiaceae</taxon>
        <taxon>Polyangium</taxon>
    </lineage>
</organism>
<proteinExistence type="predicted"/>
<sequence>MRTTVIRSLLATAVIASASGFLCADAAAEGTVGVLVLREHGVGSAAQAQPYVDKFVSVAAKQNGWGGAKGEYHTSRGNAEAFITAQKPQYGILSLGAFLGLKAKHNLDIIGQVAVNRAGGQQYHLISKSAADLAGCKGKALASDHADDPKFIDKVVSKGAFKLGDFTLVTTTRPIQTIKKVVSGDAACALVDDAQLAELGKIDGAAGIKSVWSSDKLPPMVVVAFPSAPADARKAFQANLAKICEGEGKATCGEVGILALKSATSADYAGVVTAYDK</sequence>
<dbReference type="OrthoDB" id="5508226at2"/>
<name>A0A4U1J0B1_9BACT</name>
<evidence type="ECO:0000313" key="2">
    <source>
        <dbReference type="EMBL" id="TKD00402.1"/>
    </source>
</evidence>
<evidence type="ECO:0000313" key="3">
    <source>
        <dbReference type="Proteomes" id="UP000309215"/>
    </source>
</evidence>
<dbReference type="AlphaFoldDB" id="A0A4U1J0B1"/>